<protein>
    <submittedName>
        <fullName evidence="6">FAD-dependent monooxygenase</fullName>
    </submittedName>
</protein>
<evidence type="ECO:0000313" key="6">
    <source>
        <dbReference type="EMBL" id="TAX82138.1"/>
    </source>
</evidence>
<dbReference type="PANTHER" id="PTHR46972:SF1">
    <property type="entry name" value="FAD DEPENDENT OXIDOREDUCTASE DOMAIN-CONTAINING PROTEIN"/>
    <property type="match status" value="1"/>
</dbReference>
<keyword evidence="1" id="KW-0285">Flavoprotein</keyword>
<keyword evidence="3" id="KW-0560">Oxidoreductase</keyword>
<dbReference type="RefSeq" id="WP_130655768.1">
    <property type="nucleotide sequence ID" value="NZ_SINW01000001.1"/>
</dbReference>
<dbReference type="GO" id="GO:0004497">
    <property type="term" value="F:monooxygenase activity"/>
    <property type="evidence" value="ECO:0007669"/>
    <property type="project" value="UniProtKB-KW"/>
</dbReference>
<organism evidence="6 7">
    <name type="scientific">Rhizobium ruizarguesonis</name>
    <dbReference type="NCBI Taxonomy" id="2081791"/>
    <lineage>
        <taxon>Bacteria</taxon>
        <taxon>Pseudomonadati</taxon>
        <taxon>Pseudomonadota</taxon>
        <taxon>Alphaproteobacteria</taxon>
        <taxon>Hyphomicrobiales</taxon>
        <taxon>Rhizobiaceae</taxon>
        <taxon>Rhizobium/Agrobacterium group</taxon>
        <taxon>Rhizobium</taxon>
    </lineage>
</organism>
<dbReference type="Pfam" id="PF01494">
    <property type="entry name" value="FAD_binding_3"/>
    <property type="match status" value="2"/>
</dbReference>
<feature type="domain" description="FAD-binding" evidence="5">
    <location>
        <begin position="3"/>
        <end position="163"/>
    </location>
</feature>
<dbReference type="Gene3D" id="3.50.50.60">
    <property type="entry name" value="FAD/NAD(P)-binding domain"/>
    <property type="match status" value="1"/>
</dbReference>
<evidence type="ECO:0000256" key="2">
    <source>
        <dbReference type="ARBA" id="ARBA00022827"/>
    </source>
</evidence>
<dbReference type="SUPFAM" id="SSF51905">
    <property type="entry name" value="FAD/NAD(P)-binding domain"/>
    <property type="match status" value="1"/>
</dbReference>
<evidence type="ECO:0000256" key="4">
    <source>
        <dbReference type="ARBA" id="ARBA00023033"/>
    </source>
</evidence>
<keyword evidence="7" id="KW-1185">Reference proteome</keyword>
<accession>A0ABY1XA99</accession>
<keyword evidence="4 6" id="KW-0503">Monooxygenase</keyword>
<evidence type="ECO:0000256" key="3">
    <source>
        <dbReference type="ARBA" id="ARBA00023002"/>
    </source>
</evidence>
<feature type="domain" description="FAD-binding" evidence="5">
    <location>
        <begin position="287"/>
        <end position="347"/>
    </location>
</feature>
<gene>
    <name evidence="6" type="ORF">ELH98_14275</name>
</gene>
<dbReference type="InterPro" id="IPR036188">
    <property type="entry name" value="FAD/NAD-bd_sf"/>
</dbReference>
<proteinExistence type="predicted"/>
<dbReference type="Proteomes" id="UP000291659">
    <property type="component" value="Unassembled WGS sequence"/>
</dbReference>
<dbReference type="InterPro" id="IPR002938">
    <property type="entry name" value="FAD-bd"/>
</dbReference>
<dbReference type="EMBL" id="SIOX01000001">
    <property type="protein sequence ID" value="TAX82138.1"/>
    <property type="molecule type" value="Genomic_DNA"/>
</dbReference>
<sequence>MITILGAGLGGLILSRILHIHGVDVRIFESDTSASARHQGGMLDMHVESGQAALRAAGLYDAFRAIVLEEGDASRVLDKTGRVHFSEAGNGLRPEVDRGALRAMLIASLPEGIIHWGHRATGVSASASASADDSYVIAFANDRLVKADVLIGADGAWSKVRPLLADVEPVYAGLSFVEARLTEASFRFPAQAEAVGKGMMAALSDRKGILAHREPGDVLCSYAAFEAPIEWSTGDWSNGGRLREDVLARFSDWHPSLVDLIARSEAPLIARPLYALPVGHRWERRPGLTLIGDAAHLMSPFAGEGANLAMLDGAELAQAIIAHGEDVEAALASYEAAMLPRSEDAAAQSAAGLDMCFNDQAPRPLVDFFQSMRSGMEA</sequence>
<keyword evidence="2" id="KW-0274">FAD</keyword>
<evidence type="ECO:0000259" key="5">
    <source>
        <dbReference type="Pfam" id="PF01494"/>
    </source>
</evidence>
<evidence type="ECO:0000313" key="7">
    <source>
        <dbReference type="Proteomes" id="UP000291659"/>
    </source>
</evidence>
<dbReference type="PRINTS" id="PR00420">
    <property type="entry name" value="RNGMNOXGNASE"/>
</dbReference>
<comment type="caution">
    <text evidence="6">The sequence shown here is derived from an EMBL/GenBank/DDBJ whole genome shotgun (WGS) entry which is preliminary data.</text>
</comment>
<name>A0ABY1XA99_9HYPH</name>
<evidence type="ECO:0000256" key="1">
    <source>
        <dbReference type="ARBA" id="ARBA00022630"/>
    </source>
</evidence>
<reference evidence="6 7" key="1">
    <citation type="submission" date="2019-02" db="EMBL/GenBank/DDBJ databases">
        <title>The genomic architecture of introgression among sibling species of bacteria.</title>
        <authorList>
            <person name="Cavassim M.I.A."/>
            <person name="Moeskjaer S."/>
            <person name="Moslemi C."/>
            <person name="Fields B."/>
            <person name="Bachmann A."/>
            <person name="Vilhjalmsson B."/>
            <person name="Schierup M.H."/>
            <person name="Young J.P.W."/>
            <person name="Andersen S.U."/>
        </authorList>
    </citation>
    <scope>NUCLEOTIDE SEQUENCE [LARGE SCALE GENOMIC DNA]</scope>
    <source>
        <strain evidence="6 7">SM141A</strain>
    </source>
</reference>
<dbReference type="PANTHER" id="PTHR46972">
    <property type="entry name" value="MONOOXYGENASE ASQM-RELATED"/>
    <property type="match status" value="1"/>
</dbReference>